<dbReference type="AlphaFoldDB" id="A0AAN9BMH4"/>
<keyword evidence="4" id="KW-0472">Membrane</keyword>
<gene>
    <name evidence="6" type="ORF">V1264_016420</name>
</gene>
<dbReference type="GO" id="GO:0051715">
    <property type="term" value="P:cytolysis in another organism"/>
    <property type="evidence" value="ECO:0007669"/>
    <property type="project" value="InterPro"/>
</dbReference>
<comment type="subcellular location">
    <subcellularLocation>
        <location evidence="2">Nematocyst</location>
    </subcellularLocation>
    <subcellularLocation>
        <location evidence="1">Target cell membrane</location>
    </subcellularLocation>
</comment>
<dbReference type="GO" id="GO:0046931">
    <property type="term" value="P:pore complex assembly"/>
    <property type="evidence" value="ECO:0007669"/>
    <property type="project" value="InterPro"/>
</dbReference>
<keyword evidence="5" id="KW-0166">Nematocyst</keyword>
<dbReference type="Proteomes" id="UP001374579">
    <property type="component" value="Unassembled WGS sequence"/>
</dbReference>
<accession>A0AAN9BMH4</accession>
<sequence>MSRRGNEEQAQRTPDTRPEVAIAADSAISRGTTLVGTSTHALMQDGYRVTAGIEVENWTKFPLSDASATMKGGVLSVAPYSIMPASRQALVGRKTWGTATGSYGTVSWRIAHSNQRLVVMWSAPFNFNHYSNWLGVGIAKAGSHPNGDSWFDQMYYYESNGVLNFRRKDFYNDVRSVKHRDTTFEVEGIMCSDHKALAKVIFKPVREEDLAPSIREKLES</sequence>
<evidence type="ECO:0000313" key="7">
    <source>
        <dbReference type="Proteomes" id="UP001374579"/>
    </source>
</evidence>
<evidence type="ECO:0000256" key="2">
    <source>
        <dbReference type="ARBA" id="ARBA00004532"/>
    </source>
</evidence>
<evidence type="ECO:0000256" key="4">
    <source>
        <dbReference type="ARBA" id="ARBA00023298"/>
    </source>
</evidence>
<evidence type="ECO:0000256" key="3">
    <source>
        <dbReference type="ARBA" id="ARBA00022537"/>
    </source>
</evidence>
<dbReference type="GO" id="GO:0015267">
    <property type="term" value="F:channel activity"/>
    <property type="evidence" value="ECO:0007669"/>
    <property type="project" value="InterPro"/>
</dbReference>
<dbReference type="GO" id="GO:0006812">
    <property type="term" value="P:monoatomic cation transport"/>
    <property type="evidence" value="ECO:0007669"/>
    <property type="project" value="InterPro"/>
</dbReference>
<dbReference type="Pfam" id="PF06369">
    <property type="entry name" value="Anemone_cytotox"/>
    <property type="match status" value="1"/>
</dbReference>
<dbReference type="InterPro" id="IPR009104">
    <property type="entry name" value="Anemon_actinoporin-like"/>
</dbReference>
<organism evidence="6 7">
    <name type="scientific">Littorina saxatilis</name>
    <dbReference type="NCBI Taxonomy" id="31220"/>
    <lineage>
        <taxon>Eukaryota</taxon>
        <taxon>Metazoa</taxon>
        <taxon>Spiralia</taxon>
        <taxon>Lophotrochozoa</taxon>
        <taxon>Mollusca</taxon>
        <taxon>Gastropoda</taxon>
        <taxon>Caenogastropoda</taxon>
        <taxon>Littorinimorpha</taxon>
        <taxon>Littorinoidea</taxon>
        <taxon>Littorinidae</taxon>
        <taxon>Littorina</taxon>
    </lineage>
</organism>
<dbReference type="PANTHER" id="PTHR40388:SF1">
    <property type="entry name" value="BRYOPORIN"/>
    <property type="match status" value="1"/>
</dbReference>
<dbReference type="PANTHER" id="PTHR40388">
    <property type="entry name" value="BRYOPORIN"/>
    <property type="match status" value="1"/>
</dbReference>
<comment type="caution">
    <text evidence="6">The sequence shown here is derived from an EMBL/GenBank/DDBJ whole genome shotgun (WGS) entry which is preliminary data.</text>
</comment>
<dbReference type="EMBL" id="JBAMIC010000004">
    <property type="protein sequence ID" value="KAK7108743.1"/>
    <property type="molecule type" value="Genomic_DNA"/>
</dbReference>
<dbReference type="SUPFAM" id="SSF63724">
    <property type="entry name" value="Cytolysin/lectin"/>
    <property type="match status" value="1"/>
</dbReference>
<name>A0AAN9BMH4_9CAEN</name>
<evidence type="ECO:0000313" key="6">
    <source>
        <dbReference type="EMBL" id="KAK7108743.1"/>
    </source>
</evidence>
<dbReference type="InterPro" id="IPR015926">
    <property type="entry name" value="Cytolysin/lectin"/>
</dbReference>
<keyword evidence="3" id="KW-1052">Target cell membrane</keyword>
<evidence type="ECO:0000256" key="5">
    <source>
        <dbReference type="ARBA" id="ARBA00023331"/>
    </source>
</evidence>
<dbReference type="GO" id="GO:0046930">
    <property type="term" value="C:pore complex"/>
    <property type="evidence" value="ECO:0007669"/>
    <property type="project" value="InterPro"/>
</dbReference>
<dbReference type="Gene3D" id="2.60.270.20">
    <property type="entry name" value="Cytolysin/lectin"/>
    <property type="match status" value="1"/>
</dbReference>
<keyword evidence="4" id="KW-1053">Target membrane</keyword>
<protein>
    <submittedName>
        <fullName evidence="6">Uncharacterized protein</fullName>
    </submittedName>
</protein>
<dbReference type="GO" id="GO:0042151">
    <property type="term" value="C:nematocyst"/>
    <property type="evidence" value="ECO:0007669"/>
    <property type="project" value="UniProtKB-SubCell"/>
</dbReference>
<dbReference type="GO" id="GO:0044218">
    <property type="term" value="C:other organism cell membrane"/>
    <property type="evidence" value="ECO:0007669"/>
    <property type="project" value="UniProtKB-KW"/>
</dbReference>
<keyword evidence="7" id="KW-1185">Reference proteome</keyword>
<reference evidence="6 7" key="1">
    <citation type="submission" date="2024-02" db="EMBL/GenBank/DDBJ databases">
        <title>Chromosome-scale genome assembly of the rough periwinkle Littorina saxatilis.</title>
        <authorList>
            <person name="De Jode A."/>
            <person name="Faria R."/>
            <person name="Formenti G."/>
            <person name="Sims Y."/>
            <person name="Smith T.P."/>
            <person name="Tracey A."/>
            <person name="Wood J.M.D."/>
            <person name="Zagrodzka Z.B."/>
            <person name="Johannesson K."/>
            <person name="Butlin R.K."/>
            <person name="Leder E.H."/>
        </authorList>
    </citation>
    <scope>NUCLEOTIDE SEQUENCE [LARGE SCALE GENOMIC DNA]</scope>
    <source>
        <strain evidence="6">Snail1</strain>
        <tissue evidence="6">Muscle</tissue>
    </source>
</reference>
<proteinExistence type="predicted"/>
<evidence type="ECO:0000256" key="1">
    <source>
        <dbReference type="ARBA" id="ARBA00004175"/>
    </source>
</evidence>
<dbReference type="InterPro" id="IPR050677">
    <property type="entry name" value="Actinoporin_PFT"/>
</dbReference>